<reference evidence="1" key="1">
    <citation type="submission" date="2022-08" db="EMBL/GenBank/DDBJ databases">
        <title>Genome Sequence of Fusarium decemcellulare.</title>
        <authorList>
            <person name="Buettner E."/>
        </authorList>
    </citation>
    <scope>NUCLEOTIDE SEQUENCE</scope>
    <source>
        <strain evidence="1">Babe19</strain>
    </source>
</reference>
<accession>A0ACC1T043</accession>
<comment type="caution">
    <text evidence="1">The sequence shown here is derived from an EMBL/GenBank/DDBJ whole genome shotgun (WGS) entry which is preliminary data.</text>
</comment>
<sequence length="566" mass="63993">MVSLASTPGKSAMAGADSMAYTVTEAPLGTARSIRVLMVGAGASGLNLARHMDLHMENFELSIYEKNADVGGTWFENRYPGCACDIPSHNYQFTWEPNPDWTHYYSAWDEILDYFRGIAKKYELYKYIKLRHKLERATWQAEQGIWTVEVAKLDTGETISDWGHVLINGTGILNNWKWPEIPGLHSFQGDLFHSATWDPEHEVRGKTVAVIGTGSSGIQVVSAIQPVVKSLVTFIRSPTWITAGFAQSHAGPGGANFAFTEAQKAEFKNKPDKYREYRKEIEGELNARFKFVIADSSEQQEARTYSINEMRSKLNDEEILKYLMPENFAVGCRRPTPGNGYLEALTKDNVRVITDAIEEIVPQGVRLATSEIVQVDTLICATGFDLSFCPRFELTGRGGQTIAHKWKDMPEAYLSVAIPDFPNYFRPNAPVGHGSVLPIIEHSTKYIINMMKKIQSQNIKAISPLPQAVADFSAHITEFMKRTAWATPCRSWFKRGTIDGPIVALHPGSRIHWFHMMQNIRYEDWEYEHFSKNRFQYLGNGFSTKEGVGKDTTWYFDTPEDGYAEY</sequence>
<dbReference type="EMBL" id="JANRMS010000015">
    <property type="protein sequence ID" value="KAJ3549760.1"/>
    <property type="molecule type" value="Genomic_DNA"/>
</dbReference>
<evidence type="ECO:0000313" key="1">
    <source>
        <dbReference type="EMBL" id="KAJ3549760.1"/>
    </source>
</evidence>
<organism evidence="1 2">
    <name type="scientific">Fusarium decemcellulare</name>
    <dbReference type="NCBI Taxonomy" id="57161"/>
    <lineage>
        <taxon>Eukaryota</taxon>
        <taxon>Fungi</taxon>
        <taxon>Dikarya</taxon>
        <taxon>Ascomycota</taxon>
        <taxon>Pezizomycotina</taxon>
        <taxon>Sordariomycetes</taxon>
        <taxon>Hypocreomycetidae</taxon>
        <taxon>Hypocreales</taxon>
        <taxon>Nectriaceae</taxon>
        <taxon>Fusarium</taxon>
        <taxon>Fusarium decemcellulare species complex</taxon>
    </lineage>
</organism>
<dbReference type="Proteomes" id="UP001148629">
    <property type="component" value="Unassembled WGS sequence"/>
</dbReference>
<gene>
    <name evidence="1" type="ORF">NM208_g343</name>
</gene>
<protein>
    <submittedName>
        <fullName evidence="1">Uncharacterized protein</fullName>
    </submittedName>
</protein>
<name>A0ACC1T043_9HYPO</name>
<keyword evidence="2" id="KW-1185">Reference proteome</keyword>
<evidence type="ECO:0000313" key="2">
    <source>
        <dbReference type="Proteomes" id="UP001148629"/>
    </source>
</evidence>
<proteinExistence type="predicted"/>